<dbReference type="EMBL" id="UYRR01039863">
    <property type="protein sequence ID" value="VDK77636.1"/>
    <property type="molecule type" value="Genomic_DNA"/>
</dbReference>
<organism evidence="4">
    <name type="scientific">Anisakis simplex</name>
    <name type="common">Herring worm</name>
    <dbReference type="NCBI Taxonomy" id="6269"/>
    <lineage>
        <taxon>Eukaryota</taxon>
        <taxon>Metazoa</taxon>
        <taxon>Ecdysozoa</taxon>
        <taxon>Nematoda</taxon>
        <taxon>Chromadorea</taxon>
        <taxon>Rhabditida</taxon>
        <taxon>Spirurina</taxon>
        <taxon>Ascaridomorpha</taxon>
        <taxon>Ascaridoidea</taxon>
        <taxon>Anisakidae</taxon>
        <taxon>Anisakis</taxon>
        <taxon>Anisakis simplex complex</taxon>
    </lineage>
</organism>
<protein>
    <submittedName>
        <fullName evidence="4">PH domain-containing protein</fullName>
    </submittedName>
</protein>
<gene>
    <name evidence="2" type="ORF">ASIM_LOCUS20528</name>
</gene>
<reference evidence="2 3" key="2">
    <citation type="submission" date="2018-11" db="EMBL/GenBank/DDBJ databases">
        <authorList>
            <consortium name="Pathogen Informatics"/>
        </authorList>
    </citation>
    <scope>NUCLEOTIDE SEQUENCE [LARGE SCALE GENOMIC DNA]</scope>
</reference>
<reference evidence="4" key="1">
    <citation type="submission" date="2017-02" db="UniProtKB">
        <authorList>
            <consortium name="WormBaseParasite"/>
        </authorList>
    </citation>
    <scope>IDENTIFICATION</scope>
</reference>
<dbReference type="WBParaSite" id="ASIM_0002115301-mRNA-1">
    <property type="protein sequence ID" value="ASIM_0002115301-mRNA-1"/>
    <property type="gene ID" value="ASIM_0002115301"/>
</dbReference>
<dbReference type="AlphaFoldDB" id="A0A0M3KJH9"/>
<evidence type="ECO:0000256" key="1">
    <source>
        <dbReference type="SAM" id="MobiDB-lite"/>
    </source>
</evidence>
<keyword evidence="3" id="KW-1185">Reference proteome</keyword>
<evidence type="ECO:0000313" key="4">
    <source>
        <dbReference type="WBParaSite" id="ASIM_0002115301-mRNA-1"/>
    </source>
</evidence>
<evidence type="ECO:0000313" key="2">
    <source>
        <dbReference type="EMBL" id="VDK77636.1"/>
    </source>
</evidence>
<accession>A0A0M3KJH9</accession>
<evidence type="ECO:0000313" key="3">
    <source>
        <dbReference type="Proteomes" id="UP000267096"/>
    </source>
</evidence>
<sequence>MKHWLDSLYSASPDTSYEDDSMSKSFLLNDIYSSTESEDNDADDEYSMRA</sequence>
<proteinExistence type="predicted"/>
<name>A0A0M3KJH9_ANISI</name>
<dbReference type="Proteomes" id="UP000267096">
    <property type="component" value="Unassembled WGS sequence"/>
</dbReference>
<feature type="region of interest" description="Disordered" evidence="1">
    <location>
        <begin position="1"/>
        <end position="21"/>
    </location>
</feature>